<evidence type="ECO:0008006" key="3">
    <source>
        <dbReference type="Google" id="ProtNLM"/>
    </source>
</evidence>
<dbReference type="RefSeq" id="WP_053998995.1">
    <property type="nucleotide sequence ID" value="NZ_JXMU01000011.1"/>
</dbReference>
<organism evidence="1 2">
    <name type="scientific">Ahrensia marina</name>
    <dbReference type="NCBI Taxonomy" id="1514904"/>
    <lineage>
        <taxon>Bacteria</taxon>
        <taxon>Pseudomonadati</taxon>
        <taxon>Pseudomonadota</taxon>
        <taxon>Alphaproteobacteria</taxon>
        <taxon>Hyphomicrobiales</taxon>
        <taxon>Ahrensiaceae</taxon>
        <taxon>Ahrensia</taxon>
    </lineage>
</organism>
<name>A0A0M9GMP6_9HYPH</name>
<dbReference type="PATRIC" id="fig|1514904.3.peg.593"/>
<accession>A0A0M9GMP6</accession>
<evidence type="ECO:0000313" key="2">
    <source>
        <dbReference type="Proteomes" id="UP000038011"/>
    </source>
</evidence>
<dbReference type="PROSITE" id="PS51257">
    <property type="entry name" value="PROKAR_LIPOPROTEIN"/>
    <property type="match status" value="1"/>
</dbReference>
<comment type="caution">
    <text evidence="1">The sequence shown here is derived from an EMBL/GenBank/DDBJ whole genome shotgun (WGS) entry which is preliminary data.</text>
</comment>
<keyword evidence="2" id="KW-1185">Reference proteome</keyword>
<protein>
    <recommendedName>
        <fullName evidence="3">Lipoprotein</fullName>
    </recommendedName>
</protein>
<dbReference type="AlphaFoldDB" id="A0A0M9GMP6"/>
<dbReference type="STRING" id="1514904.SU32_08860"/>
<dbReference type="OrthoDB" id="7872539at2"/>
<dbReference type="EMBL" id="JXMU01000011">
    <property type="protein sequence ID" value="KPB01353.1"/>
    <property type="molecule type" value="Genomic_DNA"/>
</dbReference>
<proteinExistence type="predicted"/>
<dbReference type="Proteomes" id="UP000038011">
    <property type="component" value="Unassembled WGS sequence"/>
</dbReference>
<gene>
    <name evidence="1" type="ORF">SU32_08860</name>
</gene>
<sequence>MKRTKIFAVIGIAVLGLTACETTAERSARTQLDAACIKGNLEACRAVQERVAAEGQLLATTAAGF</sequence>
<evidence type="ECO:0000313" key="1">
    <source>
        <dbReference type="EMBL" id="KPB01353.1"/>
    </source>
</evidence>
<reference evidence="1 2" key="1">
    <citation type="submission" date="2015-01" db="EMBL/GenBank/DDBJ databases">
        <title>Ahrensia donghaiensis sp. nov., a novel dimethylsulphoniopropionate-cleavage bacterium isolated from seawater and emended descriptions of the genus Ahrensia and Ahrensia kielensis.</title>
        <authorList>
            <person name="Liu J."/>
        </authorList>
    </citation>
    <scope>NUCLEOTIDE SEQUENCE [LARGE SCALE GENOMIC DNA]</scope>
    <source>
        <strain evidence="1 2">LZD062</strain>
    </source>
</reference>